<accession>A0A2H1W117</accession>
<organism evidence="3">
    <name type="scientific">Spodoptera frugiperda</name>
    <name type="common">Fall armyworm</name>
    <dbReference type="NCBI Taxonomy" id="7108"/>
    <lineage>
        <taxon>Eukaryota</taxon>
        <taxon>Metazoa</taxon>
        <taxon>Ecdysozoa</taxon>
        <taxon>Arthropoda</taxon>
        <taxon>Hexapoda</taxon>
        <taxon>Insecta</taxon>
        <taxon>Pterygota</taxon>
        <taxon>Neoptera</taxon>
        <taxon>Endopterygota</taxon>
        <taxon>Lepidoptera</taxon>
        <taxon>Glossata</taxon>
        <taxon>Ditrysia</taxon>
        <taxon>Noctuoidea</taxon>
        <taxon>Noctuidae</taxon>
        <taxon>Amphipyrinae</taxon>
        <taxon>Spodoptera</taxon>
    </lineage>
</organism>
<feature type="coiled-coil region" evidence="1">
    <location>
        <begin position="118"/>
        <end position="152"/>
    </location>
</feature>
<gene>
    <name evidence="3" type="ORF">SFRICE_025839</name>
</gene>
<dbReference type="InterPro" id="IPR057251">
    <property type="entry name" value="FP_C"/>
</dbReference>
<proteinExistence type="predicted"/>
<dbReference type="AlphaFoldDB" id="A0A2H1W117"/>
<name>A0A2H1W117_SPOFR</name>
<keyword evidence="1" id="KW-0175">Coiled coil</keyword>
<reference evidence="3" key="1">
    <citation type="submission" date="2016-07" db="EMBL/GenBank/DDBJ databases">
        <authorList>
            <person name="Bretaudeau A."/>
        </authorList>
    </citation>
    <scope>NUCLEOTIDE SEQUENCE</scope>
    <source>
        <strain evidence="3">Rice</strain>
        <tissue evidence="3">Whole body</tissue>
    </source>
</reference>
<sequence>MASSSTPSWGYCSNENMDGNDSFIIRSQEFQRMTTLRFGTFPPQGVIKDPHLNSPPEIKAVTSDEVRLIVQEVVQKELDMMAQKFSNMIVTIINRELEPIKSEIRDLKESFNFHTTEFDRLQSEHVELTNNYKNVKKENDILNKTVGDLSQRLNYLEQQARSNNLEIQCLPENKQENLFTVVKQLGSVVGCEIKDSDIMNCTRTAKLQTSNDRPRSVVVQLVSPKIRDLLLASVIKYNKRTPESKLSTADLGLAGSKSPVYVVEHLSPAHKALHAATRLRAKEKGYKFVWIRNGRIFVRKNIDSDHILIKNLEAINKILITSVRDFNKTHPNDDRLNTKCIGLPGDRRPVYVAEYLPATSRKLFYEAREFAKQKGYKFCWTANGNIFLRKTEGVKQVLVKSVETLRNLQLDINQ</sequence>
<evidence type="ECO:0000313" key="3">
    <source>
        <dbReference type="EMBL" id="SOQ46768.1"/>
    </source>
</evidence>
<dbReference type="Pfam" id="PF25298">
    <property type="entry name" value="Baculo_FP_2nd"/>
    <property type="match status" value="2"/>
</dbReference>
<dbReference type="EMBL" id="ODYU01005672">
    <property type="protein sequence ID" value="SOQ46768.1"/>
    <property type="molecule type" value="Genomic_DNA"/>
</dbReference>
<evidence type="ECO:0000256" key="1">
    <source>
        <dbReference type="SAM" id="Coils"/>
    </source>
</evidence>
<feature type="domain" description="FP protein C-terminal" evidence="2">
    <location>
        <begin position="268"/>
        <end position="319"/>
    </location>
</feature>
<protein>
    <submittedName>
        <fullName evidence="3">SFRICE_025839</fullName>
    </submittedName>
</protein>
<evidence type="ECO:0000259" key="2">
    <source>
        <dbReference type="Pfam" id="PF25298"/>
    </source>
</evidence>
<feature type="domain" description="FP protein C-terminal" evidence="2">
    <location>
        <begin position="359"/>
        <end position="408"/>
    </location>
</feature>